<dbReference type="InterPro" id="IPR036526">
    <property type="entry name" value="C-N_Hydrolase_sf"/>
</dbReference>
<keyword evidence="5 7" id="KW-0067">ATP-binding</keyword>
<dbReference type="eggNOG" id="COG0171">
    <property type="taxonomic scope" value="Bacteria"/>
</dbReference>
<dbReference type="InterPro" id="IPR041856">
    <property type="entry name" value="NAD+_synth_C"/>
</dbReference>
<dbReference type="GO" id="GO:0004359">
    <property type="term" value="F:glutaminase activity"/>
    <property type="evidence" value="ECO:0007669"/>
    <property type="project" value="InterPro"/>
</dbReference>
<evidence type="ECO:0000256" key="1">
    <source>
        <dbReference type="ARBA" id="ARBA00005188"/>
    </source>
</evidence>
<gene>
    <name evidence="7 11" type="primary">nadE</name>
    <name evidence="11" type="ORF">SUBVAR_04959</name>
</gene>
<dbReference type="CDD" id="cd00553">
    <property type="entry name" value="NAD_synthase"/>
    <property type="match status" value="1"/>
</dbReference>
<dbReference type="RefSeq" id="WP_007046363.1">
    <property type="nucleotide sequence ID" value="NZ_GG704769.1"/>
</dbReference>
<keyword evidence="12" id="KW-1185">Reference proteome</keyword>
<feature type="binding site" evidence="7">
    <location>
        <position position="128"/>
    </location>
    <ligand>
        <name>L-glutamine</name>
        <dbReference type="ChEBI" id="CHEBI:58359"/>
    </ligand>
</feature>
<evidence type="ECO:0000259" key="10">
    <source>
        <dbReference type="PROSITE" id="PS50263"/>
    </source>
</evidence>
<dbReference type="NCBIfam" id="NF002730">
    <property type="entry name" value="PRK02628.1"/>
    <property type="match status" value="1"/>
</dbReference>
<dbReference type="HAMAP" id="MF_02090">
    <property type="entry name" value="NadE_glutamine_dep"/>
    <property type="match status" value="1"/>
</dbReference>
<dbReference type="PANTHER" id="PTHR23090">
    <property type="entry name" value="NH 3 /GLUTAMINE-DEPENDENT NAD + SYNTHETASE"/>
    <property type="match status" value="1"/>
</dbReference>
<sequence>MKYSFPAFENGFIRAAAVSPALRVADCAYNAEQIIDAMQAFAAENVQLLCLPELSLTGYTCSDLFLQTPLLRGAEKGLVNILQASKGLNLVTVVGVPVRHNSKLYNCAAVVCGGELLGLVPKTYLPNYSEFYEQRHFVTGMREAECIEYAGQETLMGTQLLFSCKQMPDFVLGIEVCEDLWAPVPPSCSHALAGATVIANLSASDETIGKAAYREQLVAGQSGRLLCAYLYADAGHGESTTDMTFAGHNLIAENGVILAQTAPFSGEEAIAELDLGRMVQERQHNTSFLPQNQGYTTVEFELMPTEICLSRTVSPTPFVPQDATARAERCELILRIQAEGLAKRMEHTHARCAVLGISGGLDSCLALLVAVRACKVLDRDPKEIVALTMPCFGTTRRTRSNAEILCEALGVSFAEINITDTVNQHFADIGQDPSTYDVTFENCQARVRTLELMDYANKNGGFVIGTGDLSELALGWATYNGDHMSMYGVNAGVPKTLVRHIVHYVADTCGEETLSRVLLDILDTPVSPELLPTAEDGTIAQQTEKLVGPYELHDFYLYYVLRFGFGPVKIYHLARTAFQDKYAPEILLHWLKNFYRRFFAQQFKRSCLPDGPKVGSVTLSPRGDWRMPSDACNALWMAELEQIVL</sequence>
<feature type="active site" description="Nucleophile; for glutaminase activity" evidence="7">
    <location>
        <position position="177"/>
    </location>
</feature>
<dbReference type="eggNOG" id="COG0388">
    <property type="taxonomic scope" value="Bacteria"/>
</dbReference>
<feature type="binding site" evidence="7">
    <location>
        <position position="604"/>
    </location>
    <ligand>
        <name>deamido-NAD(+)</name>
        <dbReference type="ChEBI" id="CHEBI:58437"/>
        <note>ligand shared between two neighboring subunits</note>
    </ligand>
</feature>
<dbReference type="Pfam" id="PF00795">
    <property type="entry name" value="CN_hydrolase"/>
    <property type="match status" value="1"/>
</dbReference>
<dbReference type="OrthoDB" id="9803818at2"/>
<comment type="similarity">
    <text evidence="9">Belongs to the NAD synthetase family.</text>
</comment>
<keyword evidence="3 7" id="KW-0436">Ligase</keyword>
<dbReference type="PROSITE" id="PS50263">
    <property type="entry name" value="CN_HYDROLASE"/>
    <property type="match status" value="1"/>
</dbReference>
<feature type="binding site" evidence="7">
    <location>
        <position position="442"/>
    </location>
    <ligand>
        <name>deamido-NAD(+)</name>
        <dbReference type="ChEBI" id="CHEBI:58437"/>
        <note>ligand shared between two neighboring subunits</note>
    </ligand>
</feature>
<evidence type="ECO:0000256" key="9">
    <source>
        <dbReference type="RuleBase" id="RU003811"/>
    </source>
</evidence>
<dbReference type="Gene3D" id="3.40.50.620">
    <property type="entry name" value="HUPs"/>
    <property type="match status" value="1"/>
</dbReference>
<feature type="binding site" evidence="7">
    <location>
        <begin position="356"/>
        <end position="363"/>
    </location>
    <ligand>
        <name>ATP</name>
        <dbReference type="ChEBI" id="CHEBI:30616"/>
    </ligand>
</feature>
<evidence type="ECO:0000256" key="3">
    <source>
        <dbReference type="ARBA" id="ARBA00022598"/>
    </source>
</evidence>
<feature type="active site" description="For glutaminase activity" evidence="7">
    <location>
        <position position="122"/>
    </location>
</feature>
<dbReference type="GO" id="GO:0005737">
    <property type="term" value="C:cytoplasm"/>
    <property type="evidence" value="ECO:0007669"/>
    <property type="project" value="InterPro"/>
</dbReference>
<evidence type="ECO:0000313" key="12">
    <source>
        <dbReference type="Proteomes" id="UP000003438"/>
    </source>
</evidence>
<comment type="pathway">
    <text evidence="1 7 8">Cofactor biosynthesis; NAD(+) biosynthesis; NAD(+) from deamido-NAD(+) (L-Gln route): step 1/1.</text>
</comment>
<dbReference type="InterPro" id="IPR014729">
    <property type="entry name" value="Rossmann-like_a/b/a_fold"/>
</dbReference>
<dbReference type="EMBL" id="ACBY02000020">
    <property type="protein sequence ID" value="EFB76583.1"/>
    <property type="molecule type" value="Genomic_DNA"/>
</dbReference>
<dbReference type="Proteomes" id="UP000003438">
    <property type="component" value="Unassembled WGS sequence"/>
</dbReference>
<keyword evidence="6 7" id="KW-0520">NAD</keyword>
<dbReference type="Pfam" id="PF02540">
    <property type="entry name" value="NAD_synthase"/>
    <property type="match status" value="1"/>
</dbReference>
<dbReference type="STRING" id="411471.SUBVAR_04959"/>
<organism evidence="11 12">
    <name type="scientific">Subdoligranulum variabile DSM 15176</name>
    <dbReference type="NCBI Taxonomy" id="411471"/>
    <lineage>
        <taxon>Bacteria</taxon>
        <taxon>Bacillati</taxon>
        <taxon>Bacillota</taxon>
        <taxon>Clostridia</taxon>
        <taxon>Eubacteriales</taxon>
        <taxon>Oscillospiraceae</taxon>
        <taxon>Subdoligranulum</taxon>
    </lineage>
</organism>
<evidence type="ECO:0000256" key="8">
    <source>
        <dbReference type="PIRNR" id="PIRNR006630"/>
    </source>
</evidence>
<comment type="similarity">
    <text evidence="2 7 8">In the C-terminal section; belongs to the NAD synthetase family.</text>
</comment>
<accession>D1PKS5</accession>
<dbReference type="CDD" id="cd07570">
    <property type="entry name" value="GAT_Gln-NAD-synth"/>
    <property type="match status" value="1"/>
</dbReference>
<dbReference type="Gene3D" id="3.60.110.10">
    <property type="entry name" value="Carbon-nitrogen hydrolase"/>
    <property type="match status" value="1"/>
</dbReference>
<dbReference type="GO" id="GO:0009435">
    <property type="term" value="P:NAD+ biosynthetic process"/>
    <property type="evidence" value="ECO:0007669"/>
    <property type="project" value="UniProtKB-UniRule"/>
</dbReference>
<dbReference type="GO" id="GO:0005524">
    <property type="term" value="F:ATP binding"/>
    <property type="evidence" value="ECO:0007669"/>
    <property type="project" value="UniProtKB-UniRule"/>
</dbReference>
<keyword evidence="4 7" id="KW-0547">Nucleotide-binding</keyword>
<dbReference type="InterPro" id="IPR003010">
    <property type="entry name" value="C-N_Hydrolase"/>
</dbReference>
<feature type="binding site" evidence="7">
    <location>
        <begin position="476"/>
        <end position="479"/>
    </location>
    <ligand>
        <name>deamido-NAD(+)</name>
        <dbReference type="ChEBI" id="CHEBI:58437"/>
        <note>ligand shared between two neighboring subunits</note>
    </ligand>
</feature>
<dbReference type="PIRSF" id="PIRSF006630">
    <property type="entry name" value="NADS_GAT"/>
    <property type="match status" value="1"/>
</dbReference>
<comment type="catalytic activity">
    <reaction evidence="7 8">
        <text>deamido-NAD(+) + L-glutamine + ATP + H2O = L-glutamate + AMP + diphosphate + NAD(+) + H(+)</text>
        <dbReference type="Rhea" id="RHEA:24384"/>
        <dbReference type="ChEBI" id="CHEBI:15377"/>
        <dbReference type="ChEBI" id="CHEBI:15378"/>
        <dbReference type="ChEBI" id="CHEBI:29985"/>
        <dbReference type="ChEBI" id="CHEBI:30616"/>
        <dbReference type="ChEBI" id="CHEBI:33019"/>
        <dbReference type="ChEBI" id="CHEBI:57540"/>
        <dbReference type="ChEBI" id="CHEBI:58359"/>
        <dbReference type="ChEBI" id="CHEBI:58437"/>
        <dbReference type="ChEBI" id="CHEBI:456215"/>
        <dbReference type="EC" id="6.3.5.1"/>
    </reaction>
</comment>
<dbReference type="PANTHER" id="PTHR23090:SF9">
    <property type="entry name" value="GLUTAMINE-DEPENDENT NAD(+) SYNTHETASE"/>
    <property type="match status" value="1"/>
</dbReference>
<evidence type="ECO:0000256" key="2">
    <source>
        <dbReference type="ARBA" id="ARBA00007145"/>
    </source>
</evidence>
<evidence type="ECO:0000256" key="5">
    <source>
        <dbReference type="ARBA" id="ARBA00022840"/>
    </source>
</evidence>
<dbReference type="HOGENOM" id="CLU_025662_0_0_9"/>
<proteinExistence type="inferred from homology"/>
<reference evidence="11" key="1">
    <citation type="submission" date="2009-12" db="EMBL/GenBank/DDBJ databases">
        <authorList>
            <person name="Weinstock G."/>
            <person name="Sodergren E."/>
            <person name="Clifton S."/>
            <person name="Fulton L."/>
            <person name="Fulton B."/>
            <person name="Courtney L."/>
            <person name="Fronick C."/>
            <person name="Harrison M."/>
            <person name="Strong C."/>
            <person name="Farmer C."/>
            <person name="Delahaunty K."/>
            <person name="Markovic C."/>
            <person name="Hall O."/>
            <person name="Minx P."/>
            <person name="Tomlinson C."/>
            <person name="Mitreva M."/>
            <person name="Nelson J."/>
            <person name="Hou S."/>
            <person name="Wollam A."/>
            <person name="Pepin K.H."/>
            <person name="Johnson M."/>
            <person name="Bhonagiri V."/>
            <person name="Nash W.E."/>
            <person name="Warren W."/>
            <person name="Chinwalla A."/>
            <person name="Mardis E.R."/>
            <person name="Wilson R.K."/>
        </authorList>
    </citation>
    <scope>NUCLEOTIDE SEQUENCE [LARGE SCALE GENOMIC DNA]</scope>
    <source>
        <strain evidence="11">DSM 15176</strain>
    </source>
</reference>
<dbReference type="SUPFAM" id="SSF52402">
    <property type="entry name" value="Adenine nucleotide alpha hydrolases-like"/>
    <property type="match status" value="1"/>
</dbReference>
<feature type="binding site" evidence="7">
    <location>
        <position position="210"/>
    </location>
    <ligand>
        <name>L-glutamine</name>
        <dbReference type="ChEBI" id="CHEBI:58359"/>
    </ligand>
</feature>
<name>D1PKS5_9FIRM</name>
<evidence type="ECO:0000313" key="11">
    <source>
        <dbReference type="EMBL" id="EFB76583.1"/>
    </source>
</evidence>
<comment type="caution">
    <text evidence="11">The sequence shown here is derived from an EMBL/GenBank/DDBJ whole genome shotgun (WGS) entry which is preliminary data.</text>
</comment>
<dbReference type="SUPFAM" id="SSF56317">
    <property type="entry name" value="Carbon-nitrogen hydrolase"/>
    <property type="match status" value="1"/>
</dbReference>
<dbReference type="UniPathway" id="UPA00253">
    <property type="reaction ID" value="UER00334"/>
</dbReference>
<dbReference type="InterPro" id="IPR014445">
    <property type="entry name" value="Gln-dep_NAD_synthase"/>
</dbReference>
<feature type="domain" description="CN hydrolase" evidence="10">
    <location>
        <begin position="13"/>
        <end position="275"/>
    </location>
</feature>
<evidence type="ECO:0000256" key="4">
    <source>
        <dbReference type="ARBA" id="ARBA00022741"/>
    </source>
</evidence>
<comment type="function">
    <text evidence="7">Catalyzes the ATP-dependent amidation of deamido-NAD to form NAD. Uses L-glutamine as a nitrogen source.</text>
</comment>
<feature type="active site" description="Proton acceptor; for glutaminase activity" evidence="7">
    <location>
        <position position="53"/>
    </location>
</feature>
<dbReference type="InterPro" id="IPR003694">
    <property type="entry name" value="NAD_synthase"/>
</dbReference>
<evidence type="ECO:0000256" key="6">
    <source>
        <dbReference type="ARBA" id="ARBA00023027"/>
    </source>
</evidence>
<feature type="binding site" evidence="7">
    <location>
        <position position="471"/>
    </location>
    <ligand>
        <name>deamido-NAD(+)</name>
        <dbReference type="ChEBI" id="CHEBI:58437"/>
        <note>ligand shared between two neighboring subunits</note>
    </ligand>
</feature>
<evidence type="ECO:0000256" key="7">
    <source>
        <dbReference type="HAMAP-Rule" id="MF_02090"/>
    </source>
</evidence>
<protein>
    <recommendedName>
        <fullName evidence="7 8">Glutamine-dependent NAD(+) synthetase</fullName>
        <ecNumber evidence="7 8">6.3.5.1</ecNumber>
    </recommendedName>
    <alternativeName>
        <fullName evidence="7 8">NAD(+) synthase [glutamine-hydrolyzing]</fullName>
    </alternativeName>
</protein>
<dbReference type="InterPro" id="IPR022310">
    <property type="entry name" value="NAD/GMP_synthase"/>
</dbReference>
<dbReference type="GO" id="GO:0008795">
    <property type="term" value="F:NAD+ synthase activity"/>
    <property type="evidence" value="ECO:0007669"/>
    <property type="project" value="UniProtKB-UniRule"/>
</dbReference>
<dbReference type="NCBIfam" id="TIGR00552">
    <property type="entry name" value="nadE"/>
    <property type="match status" value="1"/>
</dbReference>
<dbReference type="GO" id="GO:0003952">
    <property type="term" value="F:NAD+ synthase (glutamine-hydrolyzing) activity"/>
    <property type="evidence" value="ECO:0007669"/>
    <property type="project" value="UniProtKB-UniRule"/>
</dbReference>
<feature type="binding site" evidence="7">
    <location>
        <position position="466"/>
    </location>
    <ligand>
        <name>ATP</name>
        <dbReference type="ChEBI" id="CHEBI:30616"/>
    </ligand>
</feature>
<dbReference type="Gene3D" id="1.10.10.1140">
    <property type="entry name" value="Glutamine-dependent NAD+ synthetase, C-terminal domain"/>
    <property type="match status" value="1"/>
</dbReference>
<dbReference type="EC" id="6.3.5.1" evidence="7 8"/>
<feature type="binding site" evidence="7">
    <location>
        <position position="204"/>
    </location>
    <ligand>
        <name>L-glutamine</name>
        <dbReference type="ChEBI" id="CHEBI:58359"/>
    </ligand>
</feature>
<dbReference type="AlphaFoldDB" id="D1PKS5"/>